<comment type="similarity">
    <text evidence="1">Belongs to the LacAB/RpiB family.</text>
</comment>
<protein>
    <submittedName>
        <fullName evidence="3">Ribose-5-phosphate isomerase B</fullName>
        <ecNumber evidence="3">5.3.1.6</ecNumber>
    </submittedName>
</protein>
<dbReference type="Proteomes" id="UP000203589">
    <property type="component" value="Chromosome"/>
</dbReference>
<dbReference type="EC" id="5.3.1.6" evidence="3"/>
<dbReference type="GO" id="GO:0009052">
    <property type="term" value="P:pentose-phosphate shunt, non-oxidative branch"/>
    <property type="evidence" value="ECO:0007669"/>
    <property type="project" value="TreeGrafter"/>
</dbReference>
<accession>A0A222E010</accession>
<dbReference type="InterPro" id="IPR004785">
    <property type="entry name" value="RpiB"/>
</dbReference>
<sequence length="195" mass="20631">MASFFLSFRLQTWAKGAGSLWLGMRAKAMIEAAANPRQPGNRNQATMTDTKRIVLSSDHAAIDLRQAIAKHIEAKGWEAVDIGPTTPESTHYPEHGAAAARRVASGDCSLGIILCGTGQGIMMAANKVAGVRCGVCSDPFSARMIRAHNDAQILSLGARVVGEGLALEIVDAFLETAFEGGRHGTRVDMITALEG</sequence>
<organism evidence="3 4">
    <name type="scientific">Antarctobacter heliothermus</name>
    <dbReference type="NCBI Taxonomy" id="74033"/>
    <lineage>
        <taxon>Bacteria</taxon>
        <taxon>Pseudomonadati</taxon>
        <taxon>Pseudomonadota</taxon>
        <taxon>Alphaproteobacteria</taxon>
        <taxon>Rhodobacterales</taxon>
        <taxon>Roseobacteraceae</taxon>
        <taxon>Antarctobacter</taxon>
    </lineage>
</organism>
<dbReference type="InterPro" id="IPR003500">
    <property type="entry name" value="RpiB_LacA_LacB"/>
</dbReference>
<evidence type="ECO:0000256" key="2">
    <source>
        <dbReference type="ARBA" id="ARBA00023235"/>
    </source>
</evidence>
<evidence type="ECO:0000313" key="3">
    <source>
        <dbReference type="EMBL" id="ASP19539.1"/>
    </source>
</evidence>
<dbReference type="NCBIfam" id="TIGR01120">
    <property type="entry name" value="rpiB"/>
    <property type="match status" value="1"/>
</dbReference>
<dbReference type="NCBIfam" id="NF004051">
    <property type="entry name" value="PRK05571.1"/>
    <property type="match status" value="1"/>
</dbReference>
<dbReference type="PANTHER" id="PTHR30345">
    <property type="entry name" value="RIBOSE-5-PHOSPHATE ISOMERASE B"/>
    <property type="match status" value="1"/>
</dbReference>
<dbReference type="SUPFAM" id="SSF89623">
    <property type="entry name" value="Ribose/Galactose isomerase RpiB/AlsB"/>
    <property type="match status" value="1"/>
</dbReference>
<gene>
    <name evidence="3" type="primary">rpiB</name>
    <name evidence="3" type="ORF">ANTHELSMS3_00822</name>
</gene>
<dbReference type="Pfam" id="PF02502">
    <property type="entry name" value="LacAB_rpiB"/>
    <property type="match status" value="1"/>
</dbReference>
<keyword evidence="4" id="KW-1185">Reference proteome</keyword>
<dbReference type="Gene3D" id="3.40.1400.10">
    <property type="entry name" value="Sugar-phosphate isomerase, RpiB/LacA/LacB"/>
    <property type="match status" value="1"/>
</dbReference>
<dbReference type="EMBL" id="CP022540">
    <property type="protein sequence ID" value="ASP19539.1"/>
    <property type="molecule type" value="Genomic_DNA"/>
</dbReference>
<evidence type="ECO:0000313" key="4">
    <source>
        <dbReference type="Proteomes" id="UP000203589"/>
    </source>
</evidence>
<dbReference type="NCBIfam" id="TIGR00689">
    <property type="entry name" value="rpiB_lacA_lacB"/>
    <property type="match status" value="1"/>
</dbReference>
<reference evidence="3 4" key="1">
    <citation type="submission" date="2017-07" db="EMBL/GenBank/DDBJ databases">
        <title>Genome Sequence of Antarctobacter heliothermus Strain SMS3 Isolated from a culture of the Diatom Skeletonema marinoi.</title>
        <authorList>
            <person name="Topel M."/>
            <person name="Pinder M.I.M."/>
            <person name="Johansson O.N."/>
            <person name="Kourtchenko O."/>
            <person name="Godhe A."/>
            <person name="Clarke A.K."/>
        </authorList>
    </citation>
    <scope>NUCLEOTIDE SEQUENCE [LARGE SCALE GENOMIC DNA]</scope>
    <source>
        <strain evidence="3 4">SMS3</strain>
    </source>
</reference>
<dbReference type="AlphaFoldDB" id="A0A222E010"/>
<dbReference type="KEGG" id="aht:ANTHELSMS3_00822"/>
<dbReference type="GO" id="GO:0019316">
    <property type="term" value="P:D-allose catabolic process"/>
    <property type="evidence" value="ECO:0007669"/>
    <property type="project" value="TreeGrafter"/>
</dbReference>
<evidence type="ECO:0000256" key="1">
    <source>
        <dbReference type="ARBA" id="ARBA00008754"/>
    </source>
</evidence>
<dbReference type="PANTHER" id="PTHR30345:SF0">
    <property type="entry name" value="DNA DAMAGE-REPAIR_TOLERATION PROTEIN DRT102"/>
    <property type="match status" value="1"/>
</dbReference>
<keyword evidence="2 3" id="KW-0413">Isomerase</keyword>
<dbReference type="GO" id="GO:0004751">
    <property type="term" value="F:ribose-5-phosphate isomerase activity"/>
    <property type="evidence" value="ECO:0007669"/>
    <property type="project" value="UniProtKB-EC"/>
</dbReference>
<name>A0A222E010_9RHOB</name>
<dbReference type="InterPro" id="IPR036569">
    <property type="entry name" value="RpiB_LacA_LacB_sf"/>
</dbReference>
<proteinExistence type="inferred from homology"/>